<comment type="caution">
    <text evidence="11">The sequence shown here is derived from an EMBL/GenBank/DDBJ whole genome shotgun (WGS) entry which is preliminary data.</text>
</comment>
<dbReference type="PRINTS" id="PR00932">
    <property type="entry name" value="AMINO1PTASE"/>
</dbReference>
<keyword evidence="5 9" id="KW-0479">Metal-binding</keyword>
<evidence type="ECO:0000256" key="8">
    <source>
        <dbReference type="ARBA" id="ARBA00023049"/>
    </source>
</evidence>
<evidence type="ECO:0000256" key="5">
    <source>
        <dbReference type="ARBA" id="ARBA00022723"/>
    </source>
</evidence>
<dbReference type="Pfam" id="PF02127">
    <property type="entry name" value="Peptidase_M18"/>
    <property type="match status" value="1"/>
</dbReference>
<evidence type="ECO:0000256" key="9">
    <source>
        <dbReference type="RuleBase" id="RU004386"/>
    </source>
</evidence>
<gene>
    <name evidence="11" type="ORF">HLB29_01345</name>
</gene>
<evidence type="ECO:0000256" key="2">
    <source>
        <dbReference type="ARBA" id="ARBA00008290"/>
    </source>
</evidence>
<comment type="cofactor">
    <cofactor evidence="1 10">
        <name>Zn(2+)</name>
        <dbReference type="ChEBI" id="CHEBI:29105"/>
    </cofactor>
</comment>
<evidence type="ECO:0000313" key="11">
    <source>
        <dbReference type="EMBL" id="MBC2575328.1"/>
    </source>
</evidence>
<keyword evidence="6 9" id="KW-0378">Hydrolase</keyword>
<evidence type="ECO:0000313" key="12">
    <source>
        <dbReference type="Proteomes" id="UP000713904"/>
    </source>
</evidence>
<dbReference type="EMBL" id="JABGBW010000001">
    <property type="protein sequence ID" value="MBC2575328.1"/>
    <property type="molecule type" value="Genomic_DNA"/>
</dbReference>
<evidence type="ECO:0000256" key="7">
    <source>
        <dbReference type="ARBA" id="ARBA00022833"/>
    </source>
</evidence>
<dbReference type="NCBIfam" id="NF002759">
    <property type="entry name" value="PRK02813.1"/>
    <property type="match status" value="1"/>
</dbReference>
<dbReference type="Gene3D" id="3.40.630.10">
    <property type="entry name" value="Zn peptidases"/>
    <property type="match status" value="1"/>
</dbReference>
<reference evidence="11 12" key="1">
    <citation type="submission" date="2020-05" db="EMBL/GenBank/DDBJ databases">
        <title>Draft genome of xy-202 and genomic insight in genome of the genus Peptostreptococcus.</title>
        <authorList>
            <person name="Zhang Z."/>
        </authorList>
    </citation>
    <scope>NUCLEOTIDE SEQUENCE [LARGE SCALE GENOMIC DNA]</scope>
    <source>
        <strain evidence="11 12">DSM 27025</strain>
    </source>
</reference>
<dbReference type="InterPro" id="IPR001948">
    <property type="entry name" value="Peptidase_M18"/>
</dbReference>
<organism evidence="11 12">
    <name type="scientific">Peptostreptococcus canis</name>
    <dbReference type="NCBI Taxonomy" id="1159213"/>
    <lineage>
        <taxon>Bacteria</taxon>
        <taxon>Bacillati</taxon>
        <taxon>Bacillota</taxon>
        <taxon>Clostridia</taxon>
        <taxon>Peptostreptococcales</taxon>
        <taxon>Peptostreptococcaceae</taxon>
        <taxon>Peptostreptococcus</taxon>
    </lineage>
</organism>
<dbReference type="RefSeq" id="WP_185623361.1">
    <property type="nucleotide sequence ID" value="NZ_JABGBW010000001.1"/>
</dbReference>
<dbReference type="PANTHER" id="PTHR28570:SF3">
    <property type="entry name" value="ASPARTYL AMINOPEPTIDASE"/>
    <property type="match status" value="1"/>
</dbReference>
<evidence type="ECO:0000256" key="6">
    <source>
        <dbReference type="ARBA" id="ARBA00022801"/>
    </source>
</evidence>
<evidence type="ECO:0000256" key="4">
    <source>
        <dbReference type="ARBA" id="ARBA00022670"/>
    </source>
</evidence>
<proteinExistence type="inferred from homology"/>
<keyword evidence="3 9" id="KW-0031">Aminopeptidase</keyword>
<evidence type="ECO:0000256" key="3">
    <source>
        <dbReference type="ARBA" id="ARBA00022438"/>
    </source>
</evidence>
<keyword evidence="7 9" id="KW-0862">Zinc</keyword>
<accession>A0ABR6TJK6</accession>
<dbReference type="Proteomes" id="UP000713904">
    <property type="component" value="Unassembled WGS sequence"/>
</dbReference>
<protein>
    <recommendedName>
        <fullName evidence="10">M18 family aminopeptidase</fullName>
        <ecNumber evidence="10">3.4.11.-</ecNumber>
    </recommendedName>
</protein>
<dbReference type="InterPro" id="IPR023358">
    <property type="entry name" value="Peptidase_M18_dom2"/>
</dbReference>
<evidence type="ECO:0000256" key="10">
    <source>
        <dbReference type="RuleBase" id="RU004387"/>
    </source>
</evidence>
<keyword evidence="12" id="KW-1185">Reference proteome</keyword>
<dbReference type="EC" id="3.4.11.-" evidence="10"/>
<name>A0ABR6TJK6_9FIRM</name>
<dbReference type="SUPFAM" id="SSF53187">
    <property type="entry name" value="Zn-dependent exopeptidases"/>
    <property type="match status" value="1"/>
</dbReference>
<dbReference type="PANTHER" id="PTHR28570">
    <property type="entry name" value="ASPARTYL AMINOPEPTIDASE"/>
    <property type="match status" value="1"/>
</dbReference>
<evidence type="ECO:0000256" key="1">
    <source>
        <dbReference type="ARBA" id="ARBA00001947"/>
    </source>
</evidence>
<keyword evidence="4 9" id="KW-0645">Protease</keyword>
<comment type="similarity">
    <text evidence="2 9">Belongs to the peptidase M18 family.</text>
</comment>
<sequence length="440" mass="49426">MIKKNASELANDLVDYINKGPTMFNAVQNSIKMLEKNGFKELDSKNKWKLEIGGKYYVSVNSSALFAFIINGDRVEEYGFRIIGSHCDSPGYKLKPNPEISTKNGIKLNVEPYGGMIASTWFDRPLAIAGKVMTKNKANVFSPNEYIINIKRPVCIIPNLAIHMNRNINSGYEYNQQNDMMPVVLESGENLEENYILKLIHKELDEKIEIEDILDFELYLYEYEKGSVVGDCNEFISCGRLDNLASAHSSILALIDSSKNKKSEFSGISLVSLFNNEEIGSLSKEGAGSNSLLNIIERICISLNKDREDMLRSFENSFMISADLAHALHPNKQEKADITNKPIFGKGPTIKVHAGRAYASDSFSVAVFKSLCLKNNIDYQIFVNRSDMKSGSTIGSIITSSIPIPIVDVGIPILAMHSIRELAFVDDYMNYYMSMYYFFE</sequence>
<keyword evidence="8 9" id="KW-0482">Metalloprotease</keyword>
<dbReference type="Gene3D" id="2.30.250.10">
    <property type="entry name" value="Aminopeptidase i, Domain 2"/>
    <property type="match status" value="1"/>
</dbReference>
<dbReference type="GO" id="GO:0004177">
    <property type="term" value="F:aminopeptidase activity"/>
    <property type="evidence" value="ECO:0007669"/>
    <property type="project" value="UniProtKB-KW"/>
</dbReference>
<dbReference type="SUPFAM" id="SSF101821">
    <property type="entry name" value="Aminopeptidase/glucanase lid domain"/>
    <property type="match status" value="1"/>
</dbReference>